<dbReference type="Proteomes" id="UP000190625">
    <property type="component" value="Unassembled WGS sequence"/>
</dbReference>
<dbReference type="RefSeq" id="WP_078809045.1">
    <property type="nucleotide sequence ID" value="NZ_FUWM01000005.1"/>
</dbReference>
<evidence type="ECO:0000259" key="1">
    <source>
        <dbReference type="Pfam" id="PF01261"/>
    </source>
</evidence>
<dbReference type="GO" id="GO:0016853">
    <property type="term" value="F:isomerase activity"/>
    <property type="evidence" value="ECO:0007669"/>
    <property type="project" value="UniProtKB-KW"/>
</dbReference>
<accession>A0A1T4K0A9</accession>
<dbReference type="EMBL" id="FUWM01000005">
    <property type="protein sequence ID" value="SJZ35860.1"/>
    <property type="molecule type" value="Genomic_DNA"/>
</dbReference>
<dbReference type="Gene3D" id="3.20.20.150">
    <property type="entry name" value="Divalent-metal-dependent TIM barrel enzymes"/>
    <property type="match status" value="1"/>
</dbReference>
<evidence type="ECO:0000313" key="2">
    <source>
        <dbReference type="EMBL" id="SJZ35860.1"/>
    </source>
</evidence>
<dbReference type="AlphaFoldDB" id="A0A1T4K0A9"/>
<keyword evidence="2" id="KW-0413">Isomerase</keyword>
<dbReference type="InterPro" id="IPR013022">
    <property type="entry name" value="Xyl_isomerase-like_TIM-brl"/>
</dbReference>
<feature type="domain" description="Xylose isomerase-like TIM barrel" evidence="1">
    <location>
        <begin position="73"/>
        <end position="204"/>
    </location>
</feature>
<gene>
    <name evidence="2" type="ORF">SAMN02745118_00535</name>
</gene>
<sequence>MKRLFNLSAYNLDWFNNDWQQVEKFCKKNGLVGVELLAKGVNENICIEKIPIKLIKGMHLSYYLNWLPLKTGEKQELNLSEIIDNYRQELRLASKLEVDYVIFHASHTSMEEIFTGNFKYTNKEILIEVANIINEVLVDLDLNFKLLFENLWWNGLTFLNKTSALNFLDKINYENKGFLLDTGHLMNTNLKLRDEADGLEYIKRILADFQQDSDLFYGVHLHKSLSGIYRQNNTDKLYEEFKDSNDLDKKSRLTHQLIFNTDQHLPFSNKVLNEMLQIIEPIYITHEFTCATKEEFNNYLKIQERALQGE</sequence>
<dbReference type="Pfam" id="PF01261">
    <property type="entry name" value="AP_endonuc_2"/>
    <property type="match status" value="1"/>
</dbReference>
<dbReference type="STRING" id="142842.SAMN02745118_00535"/>
<dbReference type="SUPFAM" id="SSF51658">
    <property type="entry name" value="Xylose isomerase-like"/>
    <property type="match status" value="1"/>
</dbReference>
<reference evidence="3" key="1">
    <citation type="submission" date="2017-02" db="EMBL/GenBank/DDBJ databases">
        <authorList>
            <person name="Varghese N."/>
            <person name="Submissions S."/>
        </authorList>
    </citation>
    <scope>NUCLEOTIDE SEQUENCE [LARGE SCALE GENOMIC DNA]</scope>
    <source>
        <strain evidence="3">ATCC BAA-73</strain>
    </source>
</reference>
<protein>
    <submittedName>
        <fullName evidence="2">Sugar phosphate isomerase/epimerase</fullName>
    </submittedName>
</protein>
<proteinExistence type="predicted"/>
<name>A0A1T4K0A9_9FIRM</name>
<keyword evidence="3" id="KW-1185">Reference proteome</keyword>
<dbReference type="OrthoDB" id="6253202at2"/>
<evidence type="ECO:0000313" key="3">
    <source>
        <dbReference type="Proteomes" id="UP000190625"/>
    </source>
</evidence>
<organism evidence="2 3">
    <name type="scientific">Selenihalanaerobacter shriftii</name>
    <dbReference type="NCBI Taxonomy" id="142842"/>
    <lineage>
        <taxon>Bacteria</taxon>
        <taxon>Bacillati</taxon>
        <taxon>Bacillota</taxon>
        <taxon>Clostridia</taxon>
        <taxon>Halanaerobiales</taxon>
        <taxon>Halobacteroidaceae</taxon>
        <taxon>Selenihalanaerobacter</taxon>
    </lineage>
</organism>
<dbReference type="InterPro" id="IPR036237">
    <property type="entry name" value="Xyl_isomerase-like_sf"/>
</dbReference>